<protein>
    <submittedName>
        <fullName evidence="1">Uncharacterized protein</fullName>
    </submittedName>
</protein>
<organism evidence="1 2">
    <name type="scientific">Aeromicrobium chenweiae</name>
    <dbReference type="NCBI Taxonomy" id="2079793"/>
    <lineage>
        <taxon>Bacteria</taxon>
        <taxon>Bacillati</taxon>
        <taxon>Actinomycetota</taxon>
        <taxon>Actinomycetes</taxon>
        <taxon>Propionibacteriales</taxon>
        <taxon>Nocardioidaceae</taxon>
        <taxon>Aeromicrobium</taxon>
    </lineage>
</organism>
<keyword evidence="2" id="KW-1185">Reference proteome</keyword>
<dbReference type="EMBL" id="CP026952">
    <property type="protein sequence ID" value="AWB93082.1"/>
    <property type="molecule type" value="Genomic_DNA"/>
</dbReference>
<accession>A0A5F2EWS4</accession>
<name>A0A2S0WP56_9ACTN</name>
<dbReference type="InterPro" id="IPR025339">
    <property type="entry name" value="DUF4245"/>
</dbReference>
<dbReference type="KEGG" id="aez:C3E78_13185"/>
<dbReference type="AlphaFoldDB" id="A0A2S0WP56"/>
<reference evidence="2" key="1">
    <citation type="submission" date="2018-01" db="EMBL/GenBank/DDBJ databases">
        <authorList>
            <person name="Li J."/>
        </authorList>
    </citation>
    <scope>NUCLEOTIDE SEQUENCE [LARGE SCALE GENOMIC DNA]</scope>
    <source>
        <strain evidence="2">592</strain>
    </source>
</reference>
<proteinExistence type="predicted"/>
<evidence type="ECO:0000313" key="2">
    <source>
        <dbReference type="Proteomes" id="UP000244384"/>
    </source>
</evidence>
<accession>A0A2S0WP56</accession>
<dbReference type="Pfam" id="PF14030">
    <property type="entry name" value="DUF4245"/>
    <property type="match status" value="1"/>
</dbReference>
<sequence>MPMSSPASSRGNPSMGDVLRSVAVIGLIVLVVWAFGRIFFTNDVEKTIEPIDYAKVVEQARPAASFELLAPTSLPKGWEARSARFDPQAWHLGVFTDSGDYIGLEQIKTSVDRAVDRFAEGSKPAGTAEVDGRTWKVRSGPKGRWIYVRGDDGVTTLINSSASRKTVESYISSLSTS</sequence>
<evidence type="ECO:0000313" key="1">
    <source>
        <dbReference type="EMBL" id="AWB93082.1"/>
    </source>
</evidence>
<gene>
    <name evidence="1" type="ORF">C3E78_13185</name>
</gene>
<dbReference type="Proteomes" id="UP000244384">
    <property type="component" value="Chromosome"/>
</dbReference>